<evidence type="ECO:0000313" key="2">
    <source>
        <dbReference type="Proteomes" id="UP000236291"/>
    </source>
</evidence>
<organism evidence="1 2">
    <name type="scientific">Trifolium pratense</name>
    <name type="common">Red clover</name>
    <dbReference type="NCBI Taxonomy" id="57577"/>
    <lineage>
        <taxon>Eukaryota</taxon>
        <taxon>Viridiplantae</taxon>
        <taxon>Streptophyta</taxon>
        <taxon>Embryophyta</taxon>
        <taxon>Tracheophyta</taxon>
        <taxon>Spermatophyta</taxon>
        <taxon>Magnoliopsida</taxon>
        <taxon>eudicotyledons</taxon>
        <taxon>Gunneridae</taxon>
        <taxon>Pentapetalae</taxon>
        <taxon>rosids</taxon>
        <taxon>fabids</taxon>
        <taxon>Fabales</taxon>
        <taxon>Fabaceae</taxon>
        <taxon>Papilionoideae</taxon>
        <taxon>50 kb inversion clade</taxon>
        <taxon>NPAAA clade</taxon>
        <taxon>Hologalegina</taxon>
        <taxon>IRL clade</taxon>
        <taxon>Trifolieae</taxon>
        <taxon>Trifolium</taxon>
    </lineage>
</organism>
<reference evidence="1 2" key="2">
    <citation type="journal article" date="2017" name="Front. Plant Sci.">
        <title>Gene Classification and Mining of Molecular Markers Useful in Red Clover (Trifolium pratense) Breeding.</title>
        <authorList>
            <person name="Istvanek J."/>
            <person name="Dluhosova J."/>
            <person name="Dluhos P."/>
            <person name="Patkova L."/>
            <person name="Nedelnik J."/>
            <person name="Repkova J."/>
        </authorList>
    </citation>
    <scope>NUCLEOTIDE SEQUENCE [LARGE SCALE GENOMIC DNA]</scope>
    <source>
        <strain evidence="2">cv. Tatra</strain>
        <tissue evidence="1">Young leaves</tissue>
    </source>
</reference>
<accession>A0A2K3LWL4</accession>
<comment type="caution">
    <text evidence="1">The sequence shown here is derived from an EMBL/GenBank/DDBJ whole genome shotgun (WGS) entry which is preliminary data.</text>
</comment>
<dbReference type="Proteomes" id="UP000236291">
    <property type="component" value="Unassembled WGS sequence"/>
</dbReference>
<dbReference type="EMBL" id="ASHM01042959">
    <property type="protein sequence ID" value="PNX82909.1"/>
    <property type="molecule type" value="Genomic_DNA"/>
</dbReference>
<feature type="non-terminal residue" evidence="1">
    <location>
        <position position="51"/>
    </location>
</feature>
<reference evidence="1 2" key="1">
    <citation type="journal article" date="2014" name="Am. J. Bot.">
        <title>Genome assembly and annotation for red clover (Trifolium pratense; Fabaceae).</title>
        <authorList>
            <person name="Istvanek J."/>
            <person name="Jaros M."/>
            <person name="Krenek A."/>
            <person name="Repkova J."/>
        </authorList>
    </citation>
    <scope>NUCLEOTIDE SEQUENCE [LARGE SCALE GENOMIC DNA]</scope>
    <source>
        <strain evidence="2">cv. Tatra</strain>
        <tissue evidence="1">Young leaves</tissue>
    </source>
</reference>
<dbReference type="AlphaFoldDB" id="A0A2K3LWL4"/>
<protein>
    <submittedName>
        <fullName evidence="1">Uncharacterized protein</fullName>
    </submittedName>
</protein>
<gene>
    <name evidence="1" type="ORF">L195_g038946</name>
</gene>
<proteinExistence type="predicted"/>
<evidence type="ECO:0000313" key="1">
    <source>
        <dbReference type="EMBL" id="PNX82909.1"/>
    </source>
</evidence>
<sequence length="51" mass="5942">MEQNGKPRIEQFNTQWCVTITYLHIMKAETLNATRWLGALPFKLHPSRGTL</sequence>
<name>A0A2K3LWL4_TRIPR</name>